<dbReference type="PROSITE" id="PS01180">
    <property type="entry name" value="CUB"/>
    <property type="match status" value="1"/>
</dbReference>
<dbReference type="Pfam" id="PF26080">
    <property type="entry name" value="CUB_animal"/>
    <property type="match status" value="1"/>
</dbReference>
<dbReference type="Gene3D" id="2.60.120.290">
    <property type="entry name" value="Spermadhesin, CUB domain"/>
    <property type="match status" value="2"/>
</dbReference>
<dbReference type="EMBL" id="CAEY01002033">
    <property type="status" value="NOT_ANNOTATED_CDS"/>
    <property type="molecule type" value="Genomic_DNA"/>
</dbReference>
<feature type="domain" description="CUB" evidence="3">
    <location>
        <begin position="79"/>
        <end position="198"/>
    </location>
</feature>
<proteinExistence type="predicted"/>
<dbReference type="InterPro" id="IPR000859">
    <property type="entry name" value="CUB_dom"/>
</dbReference>
<protein>
    <recommendedName>
        <fullName evidence="3">CUB domain-containing protein</fullName>
    </recommendedName>
</protein>
<evidence type="ECO:0000313" key="5">
    <source>
        <dbReference type="Proteomes" id="UP000015104"/>
    </source>
</evidence>
<evidence type="ECO:0000256" key="2">
    <source>
        <dbReference type="PROSITE-ProRule" id="PRU00059"/>
    </source>
</evidence>
<keyword evidence="1" id="KW-1015">Disulfide bond</keyword>
<dbReference type="InterPro" id="IPR035914">
    <property type="entry name" value="Sperma_CUB_dom_sf"/>
</dbReference>
<comment type="caution">
    <text evidence="2">Lacks conserved residue(s) required for the propagation of feature annotation.</text>
</comment>
<dbReference type="AlphaFoldDB" id="T1KE50"/>
<sequence length="416" mass="45342">MYNSKFAIIRPNQQNPHLCFIGFAGPACTVTSLIPGTPSATTSSMMGTCYSSISCRTLGGVAIGKCGVSNVCCVFPRTCDAVSAMNSTYFTNPAYPSPYNGTTSCTLTVNRAASLFKICQLRLDFVDFEINRPVMGNCDVDRFVVSGQNSNSFVPPICGRNSGTHMYMDVDGAQGPFIFRVITNGPGYRRWNIQITQIECTNPSKAPSNCLQYYTGPSGAFSSFNYETSQFQDFSSTNPSSGQSQGILDATYLNGLDYAICFRKENGFCTQSYSVNSTFTPFEIVNIGPNNSPTFDQSVAGAGLIRCAYDYIQLNGVRFCGSRLNLLGINQNANQDAPVVDTGTGPFIARFVSDARNVGRGFRLSFQQNPCGPMSIQRGDHINGCTFIGSKLESKTSFETESWIHSGIIERPWWGY</sequence>
<dbReference type="Pfam" id="PF00431">
    <property type="entry name" value="CUB"/>
    <property type="match status" value="1"/>
</dbReference>
<reference evidence="5" key="1">
    <citation type="submission" date="2011-08" db="EMBL/GenBank/DDBJ databases">
        <authorList>
            <person name="Rombauts S."/>
        </authorList>
    </citation>
    <scope>NUCLEOTIDE SEQUENCE</scope>
    <source>
        <strain evidence="5">London</strain>
    </source>
</reference>
<reference evidence="4" key="2">
    <citation type="submission" date="2015-06" db="UniProtKB">
        <authorList>
            <consortium name="EnsemblMetazoa"/>
        </authorList>
    </citation>
    <scope>IDENTIFICATION</scope>
</reference>
<dbReference type="HOGENOM" id="CLU_022631_0_1_1"/>
<dbReference type="eggNOG" id="ENOG502RXVX">
    <property type="taxonomic scope" value="Eukaryota"/>
</dbReference>
<dbReference type="PANTHER" id="PTHR33236:SF11">
    <property type="entry name" value="CUB DOMAIN-CONTAINING PROTEIN"/>
    <property type="match status" value="1"/>
</dbReference>
<accession>T1KE50</accession>
<dbReference type="EnsemblMetazoa" id="tetur09g05310.1">
    <property type="protein sequence ID" value="tetur09g05310.1"/>
    <property type="gene ID" value="tetur09g05310"/>
</dbReference>
<dbReference type="PANTHER" id="PTHR33236">
    <property type="entry name" value="INTRAFLAGELLAR TRANSPORT PROTEIN 122 FAMILY PROTEIN-RELATED"/>
    <property type="match status" value="1"/>
</dbReference>
<name>T1KE50_TETUR</name>
<dbReference type="Proteomes" id="UP000015104">
    <property type="component" value="Unassembled WGS sequence"/>
</dbReference>
<dbReference type="InterPro" id="IPR058698">
    <property type="entry name" value="CUB_metazoa"/>
</dbReference>
<evidence type="ECO:0000259" key="3">
    <source>
        <dbReference type="PROSITE" id="PS01180"/>
    </source>
</evidence>
<organism evidence="4 5">
    <name type="scientific">Tetranychus urticae</name>
    <name type="common">Two-spotted spider mite</name>
    <dbReference type="NCBI Taxonomy" id="32264"/>
    <lineage>
        <taxon>Eukaryota</taxon>
        <taxon>Metazoa</taxon>
        <taxon>Ecdysozoa</taxon>
        <taxon>Arthropoda</taxon>
        <taxon>Chelicerata</taxon>
        <taxon>Arachnida</taxon>
        <taxon>Acari</taxon>
        <taxon>Acariformes</taxon>
        <taxon>Trombidiformes</taxon>
        <taxon>Prostigmata</taxon>
        <taxon>Eleutherengona</taxon>
        <taxon>Raphignathae</taxon>
        <taxon>Tetranychoidea</taxon>
        <taxon>Tetranychidae</taxon>
        <taxon>Tetranychus</taxon>
    </lineage>
</organism>
<dbReference type="SUPFAM" id="SSF49854">
    <property type="entry name" value="Spermadhesin, CUB domain"/>
    <property type="match status" value="1"/>
</dbReference>
<evidence type="ECO:0000256" key="1">
    <source>
        <dbReference type="ARBA" id="ARBA00023157"/>
    </source>
</evidence>
<keyword evidence="5" id="KW-1185">Reference proteome</keyword>
<evidence type="ECO:0000313" key="4">
    <source>
        <dbReference type="EnsemblMetazoa" id="tetur09g05310.1"/>
    </source>
</evidence>